<dbReference type="AlphaFoldDB" id="A0A3E2B5D6"/>
<evidence type="ECO:0000313" key="3">
    <source>
        <dbReference type="Proteomes" id="UP000260649"/>
    </source>
</evidence>
<gene>
    <name evidence="2" type="ORF">DV520_02645</name>
</gene>
<evidence type="ECO:0000313" key="2">
    <source>
        <dbReference type="EMBL" id="RFT07229.1"/>
    </source>
</evidence>
<proteinExistence type="predicted"/>
<dbReference type="EMBL" id="QQRQ01000003">
    <property type="protein sequence ID" value="RFT07229.1"/>
    <property type="molecule type" value="Genomic_DNA"/>
</dbReference>
<accession>A0A3E2B5D6</accession>
<protein>
    <submittedName>
        <fullName evidence="2">Urea carboxylase-associated family protein</fullName>
    </submittedName>
</protein>
<dbReference type="Pfam" id="PF09347">
    <property type="entry name" value="DUF1989"/>
    <property type="match status" value="1"/>
</dbReference>
<feature type="domain" description="DUF1989" evidence="1">
    <location>
        <begin position="7"/>
        <end position="165"/>
    </location>
</feature>
<dbReference type="RefSeq" id="WP_021920192.1">
    <property type="nucleotide sequence ID" value="NZ_CAKXKJ010000008.1"/>
</dbReference>
<name>A0A3E2B5D6_9FIRM</name>
<sequence length="194" mass="21585">MKEEYLIQACTGKRVDVFKGQTITVIDVSGGQVADFFAESLDNAEEFLSTGVTMDCNESLRLKVGDFIYSNLYRPMFQIVEDEVGMHDLLHPCCRPEMYDFFYQNGKGHPNCHDTINRVLGESRAMICPVNLFMNSQIDEEGTIKVKPPLSKAGDKIVFRAEIDVRVGIAACSVAESPCNSGVCTSIQVIVDRE</sequence>
<dbReference type="OrthoDB" id="9772660at2"/>
<keyword evidence="3" id="KW-1185">Reference proteome</keyword>
<dbReference type="Proteomes" id="UP000260649">
    <property type="component" value="Unassembled WGS sequence"/>
</dbReference>
<dbReference type="GeneID" id="97994639"/>
<dbReference type="InterPro" id="IPR018959">
    <property type="entry name" value="DUF1989"/>
</dbReference>
<reference evidence="2 3" key="1">
    <citation type="submission" date="2018-07" db="EMBL/GenBank/DDBJ databases">
        <title>GABA Modulating Bacteria of the Human Gut Microbiota.</title>
        <authorList>
            <person name="Strandwitz P."/>
            <person name="Kim K.H."/>
            <person name="Terekhova D."/>
            <person name="Liu J.K."/>
            <person name="Sharma A."/>
            <person name="Levering J."/>
            <person name="Mcdonald D."/>
            <person name="Dietrich D."/>
            <person name="Ramadhar T.R."/>
            <person name="Lekbua A."/>
            <person name="Mroue N."/>
            <person name="Liston C."/>
            <person name="Stewart E.J."/>
            <person name="Dubin M.J."/>
            <person name="Zengler K."/>
            <person name="Knight R."/>
            <person name="Gilbert J.A."/>
            <person name="Clardy J."/>
            <person name="Lewis K."/>
        </authorList>
    </citation>
    <scope>NUCLEOTIDE SEQUENCE [LARGE SCALE GENOMIC DNA]</scope>
    <source>
        <strain evidence="2 3">KLE1738</strain>
    </source>
</reference>
<evidence type="ECO:0000259" key="1">
    <source>
        <dbReference type="Pfam" id="PF09347"/>
    </source>
</evidence>
<dbReference type="PANTHER" id="PTHR31527:SF0">
    <property type="entry name" value="RE64534P"/>
    <property type="match status" value="1"/>
</dbReference>
<dbReference type="PANTHER" id="PTHR31527">
    <property type="entry name" value="RE64534P"/>
    <property type="match status" value="1"/>
</dbReference>
<comment type="caution">
    <text evidence="2">The sequence shown here is derived from an EMBL/GenBank/DDBJ whole genome shotgun (WGS) entry which is preliminary data.</text>
</comment>
<organism evidence="2 3">
    <name type="scientific">Evtepia gabavorous</name>
    <dbReference type="NCBI Taxonomy" id="2211183"/>
    <lineage>
        <taxon>Bacteria</taxon>
        <taxon>Bacillati</taxon>
        <taxon>Bacillota</taxon>
        <taxon>Clostridia</taxon>
        <taxon>Eubacteriales</taxon>
        <taxon>Evtepia</taxon>
    </lineage>
</organism>